<sequence>NTEQVLRSGPALSAASARLQPGTPIRLLLLAEESREPSPSPCAGSESGLCSCSAPGARRLLPSPDRRGSRSRQGTRCARERRGGRRGTGALILGSCSSPAAAAGSSLAPSSGPGQERPDRHRLLPLRPGPGQRFSPAGPSGSVGAPAPRERREPRAAPLSEREAAQQTRPGDNREPHCWDSKSEAVLRTEGNV</sequence>
<feature type="compositionally biased region" description="Basic and acidic residues" evidence="1">
    <location>
        <begin position="148"/>
        <end position="164"/>
    </location>
</feature>
<feature type="compositionally biased region" description="Basic and acidic residues" evidence="1">
    <location>
        <begin position="171"/>
        <end position="187"/>
    </location>
</feature>
<feature type="non-terminal residue" evidence="2">
    <location>
        <position position="1"/>
    </location>
</feature>
<protein>
    <submittedName>
        <fullName evidence="2">Uncharacterized protein</fullName>
    </submittedName>
</protein>
<comment type="caution">
    <text evidence="2">The sequence shown here is derived from an EMBL/GenBank/DDBJ whole genome shotgun (WGS) entry which is preliminary data.</text>
</comment>
<dbReference type="Proteomes" id="UP000276834">
    <property type="component" value="Unassembled WGS sequence"/>
</dbReference>
<evidence type="ECO:0000313" key="2">
    <source>
        <dbReference type="EMBL" id="RLV63539.1"/>
    </source>
</evidence>
<feature type="region of interest" description="Disordered" evidence="1">
    <location>
        <begin position="34"/>
        <end position="193"/>
    </location>
</feature>
<dbReference type="AlphaFoldDB" id="A0A3L8Q8I9"/>
<feature type="compositionally biased region" description="Low complexity" evidence="1">
    <location>
        <begin position="88"/>
        <end position="114"/>
    </location>
</feature>
<reference evidence="2 3" key="1">
    <citation type="journal article" date="2018" name="Proc. R. Soc. B">
        <title>A non-coding region near Follistatin controls head colour polymorphism in the Gouldian finch.</title>
        <authorList>
            <person name="Toomey M.B."/>
            <person name="Marques C.I."/>
            <person name="Andrade P."/>
            <person name="Araujo P.M."/>
            <person name="Sabatino S."/>
            <person name="Gazda M.A."/>
            <person name="Afonso S."/>
            <person name="Lopes R.J."/>
            <person name="Corbo J.C."/>
            <person name="Carneiro M."/>
        </authorList>
    </citation>
    <scope>NUCLEOTIDE SEQUENCE [LARGE SCALE GENOMIC DNA]</scope>
    <source>
        <strain evidence="2">Red01</strain>
        <tissue evidence="2">Muscle</tissue>
    </source>
</reference>
<proteinExistence type="predicted"/>
<gene>
    <name evidence="2" type="ORF">DV515_00018170</name>
</gene>
<organism evidence="2 3">
    <name type="scientific">Chloebia gouldiae</name>
    <name type="common">Gouldian finch</name>
    <name type="synonym">Erythrura gouldiae</name>
    <dbReference type="NCBI Taxonomy" id="44316"/>
    <lineage>
        <taxon>Eukaryota</taxon>
        <taxon>Metazoa</taxon>
        <taxon>Chordata</taxon>
        <taxon>Craniata</taxon>
        <taxon>Vertebrata</taxon>
        <taxon>Euteleostomi</taxon>
        <taxon>Archelosauria</taxon>
        <taxon>Archosauria</taxon>
        <taxon>Dinosauria</taxon>
        <taxon>Saurischia</taxon>
        <taxon>Theropoda</taxon>
        <taxon>Coelurosauria</taxon>
        <taxon>Aves</taxon>
        <taxon>Neognathae</taxon>
        <taxon>Neoaves</taxon>
        <taxon>Telluraves</taxon>
        <taxon>Australaves</taxon>
        <taxon>Passeriformes</taxon>
        <taxon>Passeroidea</taxon>
        <taxon>Passeridae</taxon>
        <taxon>Chloebia</taxon>
    </lineage>
</organism>
<name>A0A3L8Q8I9_CHLGU</name>
<accession>A0A3L8Q8I9</accession>
<evidence type="ECO:0000256" key="1">
    <source>
        <dbReference type="SAM" id="MobiDB-lite"/>
    </source>
</evidence>
<keyword evidence="3" id="KW-1185">Reference proteome</keyword>
<dbReference type="EMBL" id="QUSF01002550">
    <property type="protein sequence ID" value="RLV63539.1"/>
    <property type="molecule type" value="Genomic_DNA"/>
</dbReference>
<evidence type="ECO:0000313" key="3">
    <source>
        <dbReference type="Proteomes" id="UP000276834"/>
    </source>
</evidence>